<keyword evidence="1" id="KW-0812">Transmembrane</keyword>
<comment type="caution">
    <text evidence="2">The sequence shown here is derived from an EMBL/GenBank/DDBJ whole genome shotgun (WGS) entry which is preliminary data.</text>
</comment>
<reference evidence="2" key="1">
    <citation type="submission" date="2020-10" db="EMBL/GenBank/DDBJ databases">
        <authorList>
            <person name="Gilroy R."/>
        </authorList>
    </citation>
    <scope>NUCLEOTIDE SEQUENCE</scope>
    <source>
        <strain evidence="2">ChiBcec15-4380</strain>
    </source>
</reference>
<accession>A0A9D1AQ00</accession>
<evidence type="ECO:0008006" key="4">
    <source>
        <dbReference type="Google" id="ProtNLM"/>
    </source>
</evidence>
<name>A0A9D1AQ00_9FIRM</name>
<keyword evidence="1" id="KW-1133">Transmembrane helix</keyword>
<evidence type="ECO:0000313" key="2">
    <source>
        <dbReference type="EMBL" id="HIR49747.1"/>
    </source>
</evidence>
<reference evidence="2" key="2">
    <citation type="journal article" date="2021" name="PeerJ">
        <title>Extensive microbial diversity within the chicken gut microbiome revealed by metagenomics and culture.</title>
        <authorList>
            <person name="Gilroy R."/>
            <person name="Ravi A."/>
            <person name="Getino M."/>
            <person name="Pursley I."/>
            <person name="Horton D.L."/>
            <person name="Alikhan N.F."/>
            <person name="Baker D."/>
            <person name="Gharbi K."/>
            <person name="Hall N."/>
            <person name="Watson M."/>
            <person name="Adriaenssens E.M."/>
            <person name="Foster-Nyarko E."/>
            <person name="Jarju S."/>
            <person name="Secka A."/>
            <person name="Antonio M."/>
            <person name="Oren A."/>
            <person name="Chaudhuri R.R."/>
            <person name="La Ragione R."/>
            <person name="Hildebrand F."/>
            <person name="Pallen M.J."/>
        </authorList>
    </citation>
    <scope>NUCLEOTIDE SEQUENCE</scope>
    <source>
        <strain evidence="2">ChiBcec15-4380</strain>
    </source>
</reference>
<dbReference type="Proteomes" id="UP000824239">
    <property type="component" value="Unassembled WGS sequence"/>
</dbReference>
<dbReference type="AlphaFoldDB" id="A0A9D1AQ00"/>
<proteinExistence type="predicted"/>
<keyword evidence="1" id="KW-0472">Membrane</keyword>
<gene>
    <name evidence="2" type="ORF">IAA53_00435</name>
</gene>
<dbReference type="EMBL" id="DVHE01000003">
    <property type="protein sequence ID" value="HIR49747.1"/>
    <property type="molecule type" value="Genomic_DNA"/>
</dbReference>
<evidence type="ECO:0000256" key="1">
    <source>
        <dbReference type="SAM" id="Phobius"/>
    </source>
</evidence>
<feature type="transmembrane region" description="Helical" evidence="1">
    <location>
        <begin position="51"/>
        <end position="71"/>
    </location>
</feature>
<protein>
    <recommendedName>
        <fullName evidence="4">DUF4367 domain-containing protein</fullName>
    </recommendedName>
</protein>
<organism evidence="2 3">
    <name type="scientific">Candidatus Avoscillospira avicola</name>
    <dbReference type="NCBI Taxonomy" id="2840706"/>
    <lineage>
        <taxon>Bacteria</taxon>
        <taxon>Bacillati</taxon>
        <taxon>Bacillota</taxon>
        <taxon>Clostridia</taxon>
        <taxon>Eubacteriales</taxon>
        <taxon>Oscillospiraceae</taxon>
        <taxon>Oscillospiraceae incertae sedis</taxon>
        <taxon>Candidatus Avoscillospira</taxon>
    </lineage>
</organism>
<evidence type="ECO:0000313" key="3">
    <source>
        <dbReference type="Proteomes" id="UP000824239"/>
    </source>
</evidence>
<sequence>MKIELQELLRDYEETELPLTPRRSVSPEAISRRVQEKLDDEPRSRFPARKALLALAACLVLAGSAFAFAQYRASQVKTITAEDIETYEMADYFEANTLYTVTPEADAAAEADVPHILGVRPGYLPDEVCEKESSLLRPKLAYWEQEYGLSLLDNTPLSEEELENTYTHICTGPVGQGVKDWWTVVVDIYSAEDLQDKAVIVNGENTSQEEGTFLDMEATWLTQEFDGLTTYNLILYHPAYQCVILLGGVSADGHIDFSVLEEIAAGLEIVDTGLPAGDYTDSDWTLFSVARG</sequence>